<evidence type="ECO:0000259" key="12">
    <source>
        <dbReference type="PROSITE" id="PS50850"/>
    </source>
</evidence>
<dbReference type="InterPro" id="IPR017853">
    <property type="entry name" value="GH"/>
</dbReference>
<dbReference type="Gene3D" id="3.20.20.80">
    <property type="entry name" value="Glycosidases"/>
    <property type="match status" value="1"/>
</dbReference>
<reference evidence="13 14" key="1">
    <citation type="submission" date="2017-12" db="EMBL/GenBank/DDBJ databases">
        <title>Genome sequence of the mycotoxigenic crop pathogen Fusarium proliferatum, strain ITEM 2341 from Date Palm.</title>
        <authorList>
            <person name="Almiman B.F."/>
            <person name="Shittu T.A."/>
            <person name="Muthumeenakshi S."/>
            <person name="Baroncelli R."/>
            <person name="Sreenivasaprasada S."/>
        </authorList>
    </citation>
    <scope>NUCLEOTIDE SEQUENCE [LARGE SCALE GENOMIC DNA]</scope>
    <source>
        <strain evidence="13 14">ITEM 2341</strain>
    </source>
</reference>
<dbReference type="Gene3D" id="2.60.40.10">
    <property type="entry name" value="Immunoglobulins"/>
    <property type="match status" value="1"/>
</dbReference>
<evidence type="ECO:0000256" key="7">
    <source>
        <dbReference type="ARBA" id="ARBA00022989"/>
    </source>
</evidence>
<dbReference type="InterPro" id="IPR020846">
    <property type="entry name" value="MFS_dom"/>
</dbReference>
<keyword evidence="6 10" id="KW-0378">Hydrolase</keyword>
<dbReference type="Proteomes" id="UP000251714">
    <property type="component" value="Unassembled WGS sequence"/>
</dbReference>
<accession>A0A365MKK9</accession>
<dbReference type="InterPro" id="IPR006104">
    <property type="entry name" value="Glyco_hydro_2_N"/>
</dbReference>
<comment type="similarity">
    <text evidence="2 10">Belongs to the glycosyl hydrolase 2 family.</text>
</comment>
<dbReference type="InterPro" id="IPR008979">
    <property type="entry name" value="Galactose-bd-like_sf"/>
</dbReference>
<dbReference type="Pfam" id="PF00083">
    <property type="entry name" value="Sugar_tr"/>
    <property type="match status" value="1"/>
</dbReference>
<dbReference type="InterPro" id="IPR006102">
    <property type="entry name" value="Ig-like_GH2"/>
</dbReference>
<feature type="transmembrane region" description="Helical" evidence="11">
    <location>
        <begin position="1090"/>
        <end position="1111"/>
    </location>
</feature>
<feature type="transmembrane region" description="Helical" evidence="11">
    <location>
        <begin position="869"/>
        <end position="887"/>
    </location>
</feature>
<feature type="domain" description="Major facilitator superfamily (MFS) profile" evidence="12">
    <location>
        <begin position="699"/>
        <end position="1146"/>
    </location>
</feature>
<dbReference type="GO" id="GO:0016020">
    <property type="term" value="C:membrane"/>
    <property type="evidence" value="ECO:0007669"/>
    <property type="project" value="UniProtKB-SubCell"/>
</dbReference>
<feature type="transmembrane region" description="Helical" evidence="11">
    <location>
        <begin position="777"/>
        <end position="796"/>
    </location>
</feature>
<dbReference type="InterPro" id="IPR036259">
    <property type="entry name" value="MFS_trans_sf"/>
</dbReference>
<comment type="caution">
    <text evidence="13">The sequence shown here is derived from an EMBL/GenBank/DDBJ whole genome shotgun (WGS) entry which is preliminary data.</text>
</comment>
<dbReference type="GO" id="GO:0004566">
    <property type="term" value="F:beta-glucuronidase activity"/>
    <property type="evidence" value="ECO:0007669"/>
    <property type="project" value="UniProtKB-EC"/>
</dbReference>
<dbReference type="InterPro" id="IPR005829">
    <property type="entry name" value="Sugar_transporter_CS"/>
</dbReference>
<keyword evidence="8 11" id="KW-0472">Membrane</keyword>
<feature type="transmembrane region" description="Helical" evidence="11">
    <location>
        <begin position="614"/>
        <end position="635"/>
    </location>
</feature>
<comment type="subcellular location">
    <subcellularLocation>
        <location evidence="1">Membrane</location>
        <topology evidence="1">Multi-pass membrane protein</topology>
    </subcellularLocation>
</comment>
<dbReference type="PANTHER" id="PTHR10066">
    <property type="entry name" value="BETA-GLUCURONIDASE"/>
    <property type="match status" value="1"/>
</dbReference>
<proteinExistence type="inferred from homology"/>
<dbReference type="InterPro" id="IPR005828">
    <property type="entry name" value="MFS_sugar_transport-like"/>
</dbReference>
<evidence type="ECO:0000313" key="13">
    <source>
        <dbReference type="EMBL" id="RBA09091.1"/>
    </source>
</evidence>
<dbReference type="GO" id="GO:0005975">
    <property type="term" value="P:carbohydrate metabolic process"/>
    <property type="evidence" value="ECO:0007669"/>
    <property type="project" value="InterPro"/>
</dbReference>
<feature type="transmembrane region" description="Helical" evidence="11">
    <location>
        <begin position="693"/>
        <end position="712"/>
    </location>
</feature>
<evidence type="ECO:0000256" key="11">
    <source>
        <dbReference type="SAM" id="Phobius"/>
    </source>
</evidence>
<dbReference type="Gene3D" id="1.20.1250.20">
    <property type="entry name" value="MFS general substrate transporter like domains"/>
    <property type="match status" value="1"/>
</dbReference>
<dbReference type="PANTHER" id="PTHR10066:SF67">
    <property type="entry name" value="BETA-GLUCURONIDASE"/>
    <property type="match status" value="1"/>
</dbReference>
<dbReference type="EC" id="3.2.1.31" evidence="3"/>
<dbReference type="NCBIfam" id="NF007538">
    <property type="entry name" value="PRK10150.1"/>
    <property type="match status" value="1"/>
</dbReference>
<dbReference type="AlphaFoldDB" id="A0A365MKK9"/>
<evidence type="ECO:0000256" key="3">
    <source>
        <dbReference type="ARBA" id="ARBA00012761"/>
    </source>
</evidence>
<evidence type="ECO:0000256" key="1">
    <source>
        <dbReference type="ARBA" id="ARBA00004141"/>
    </source>
</evidence>
<dbReference type="SUPFAM" id="SSF103473">
    <property type="entry name" value="MFS general substrate transporter"/>
    <property type="match status" value="1"/>
</dbReference>
<feature type="transmembrane region" description="Helical" evidence="11">
    <location>
        <begin position="1123"/>
        <end position="1142"/>
    </location>
</feature>
<keyword evidence="5 11" id="KW-0812">Transmembrane</keyword>
<dbReference type="PRINTS" id="PR00132">
    <property type="entry name" value="GLHYDRLASE2"/>
</dbReference>
<evidence type="ECO:0000256" key="6">
    <source>
        <dbReference type="ARBA" id="ARBA00022801"/>
    </source>
</evidence>
<evidence type="ECO:0000256" key="9">
    <source>
        <dbReference type="ARBA" id="ARBA00023295"/>
    </source>
</evidence>
<evidence type="ECO:0000313" key="14">
    <source>
        <dbReference type="Proteomes" id="UP000251714"/>
    </source>
</evidence>
<dbReference type="PROSITE" id="PS00216">
    <property type="entry name" value="SUGAR_TRANSPORT_1"/>
    <property type="match status" value="1"/>
</dbReference>
<name>A0A365MKK9_GIBIN</name>
<dbReference type="InterPro" id="IPR006101">
    <property type="entry name" value="Glyco_hydro_2"/>
</dbReference>
<evidence type="ECO:0000256" key="10">
    <source>
        <dbReference type="RuleBase" id="RU361154"/>
    </source>
</evidence>
<feature type="transmembrane region" description="Helical" evidence="11">
    <location>
        <begin position="802"/>
        <end position="823"/>
    </location>
</feature>
<feature type="transmembrane region" description="Helical" evidence="11">
    <location>
        <begin position="748"/>
        <end position="770"/>
    </location>
</feature>
<evidence type="ECO:0000256" key="5">
    <source>
        <dbReference type="ARBA" id="ARBA00022692"/>
    </source>
</evidence>
<evidence type="ECO:0000256" key="2">
    <source>
        <dbReference type="ARBA" id="ARBA00007401"/>
    </source>
</evidence>
<dbReference type="InterPro" id="IPR036156">
    <property type="entry name" value="Beta-gal/glucu_dom_sf"/>
</dbReference>
<dbReference type="GO" id="GO:0022857">
    <property type="term" value="F:transmembrane transporter activity"/>
    <property type="evidence" value="ECO:0007669"/>
    <property type="project" value="InterPro"/>
</dbReference>
<feature type="transmembrane region" description="Helical" evidence="11">
    <location>
        <begin position="959"/>
        <end position="978"/>
    </location>
</feature>
<dbReference type="GO" id="GO:0030246">
    <property type="term" value="F:carbohydrate binding"/>
    <property type="evidence" value="ECO:0007669"/>
    <property type="project" value="TreeGrafter"/>
</dbReference>
<protein>
    <recommendedName>
        <fullName evidence="4">Beta-glucuronidase</fullName>
        <ecNumber evidence="3">3.2.1.31</ecNumber>
    </recommendedName>
</protein>
<dbReference type="InterPro" id="IPR023230">
    <property type="entry name" value="Glyco_hydro_2_CS"/>
</dbReference>
<evidence type="ECO:0000256" key="8">
    <source>
        <dbReference type="ARBA" id="ARBA00023136"/>
    </source>
</evidence>
<dbReference type="PROSITE" id="PS00719">
    <property type="entry name" value="GLYCOSYL_HYDROL_F2_1"/>
    <property type="match status" value="1"/>
</dbReference>
<dbReference type="Pfam" id="PF02837">
    <property type="entry name" value="Glyco_hydro_2_N"/>
    <property type="match status" value="1"/>
</dbReference>
<dbReference type="PROSITE" id="PS50850">
    <property type="entry name" value="MFS"/>
    <property type="match status" value="1"/>
</dbReference>
<dbReference type="FunFam" id="3.20.20.80:FF:000080">
    <property type="entry name" value="Beta-glucuronidase UidA"/>
    <property type="match status" value="1"/>
</dbReference>
<dbReference type="EMBL" id="PKMI01000094">
    <property type="protein sequence ID" value="RBA09091.1"/>
    <property type="molecule type" value="Genomic_DNA"/>
</dbReference>
<dbReference type="InterPro" id="IPR006103">
    <property type="entry name" value="Glyco_hydro_2_cat"/>
</dbReference>
<dbReference type="Pfam" id="PF00703">
    <property type="entry name" value="Glyco_hydro_2"/>
    <property type="match status" value="1"/>
</dbReference>
<dbReference type="GO" id="GO:0019391">
    <property type="term" value="P:glucuronoside catabolic process"/>
    <property type="evidence" value="ECO:0007669"/>
    <property type="project" value="TreeGrafter"/>
</dbReference>
<dbReference type="Gene3D" id="2.60.120.260">
    <property type="entry name" value="Galactose-binding domain-like"/>
    <property type="match status" value="1"/>
</dbReference>
<gene>
    <name evidence="13" type="ORF">FPRO05_07371</name>
</gene>
<feature type="transmembrane region" description="Helical" evidence="11">
    <location>
        <begin position="1050"/>
        <end position="1078"/>
    </location>
</feature>
<sequence>MLKPQANASRELVSLDGVWNFAVSQSVDIDDERAWERNIPPKLQVPVPASYNDIFVDSSIRNHVGWVYYQRRFTIPLSWSQQRYFLRFDAATHRGRVFIDDQFVAEHIGGYTPFEVDISDIVQPGKQVRLTVAVNNELDWHTIPPGRIETLKNGKRKQHYQHDFFNYAGLARSVWLFTVPSISVKDITVVTKVEGSTGIMDFNIATSIPLDHHSVKVTLLDEDECPVSHSCELNGSLIIKSVHLWQPGAAYLYQLRAQVFSGNTIVDTYELPVGIRTVEVSGNKFLINGKPFYFTGFGKHEDTPIRGKGHDPAYMIHDFQLMKWMGANSFRTSHYPYAEEVLDYADRHGIVVINETAAVGLNLTIVAGLFGHKPIPTFSPETMNDETRAAHTQAIRELVARDKNHPSVVMWTIANEPAASEPGVREYMEPLVKLNRELDPTRPICFANENQANIDTDLIADLFDVICLNRYYGWYLNTGDLEEAEQGLEECLRSWEGKYNKPIIMTEYGADTLAGLHTVGDIPWSEEYQSRVLEMSHRVFDKVESVVGEQVWNFADFQTPSTFIFRVDGNKKGTHHPRIATVAAHHFLGFSLPICGGSGERAAFNRRIVDANHVYGNTLVGILADGIWFIADFHLHLAQKDNNKREESAMAKSLENVDIVQAEHEHDEKKGTGDVAPTSAFASLTRAQCVRKFWRLYITGLGVSLAGMYAGYANSVIGSIIANEGFIEYFATVKDPQTGKPALNSQHISLWAACYFVTSILIQTIAPVTADKFGRKFNMWGVTFFLTLSIVIQVIAPNWWTLLIARLVAGCAGGMMGTSVMVYMSEVALPQFRGALLGSFSLAFALGQVFLAIALKVLEETNPMAFRHIFYSEFVFTGLWLFPMLYLPETPSWYASKGRHDEGKKALKRLVGNVEGYDIHREYSVIQYEMDESSATAKSGNENSDWKALFTSKINMKRAVISTLPFTFQNIVGVPLMFGYTTYFFQLAGVSDPFLGNMVKQMVLVVGIIISFYTVDKVGRRTLVIGGGATMATICFIVGGLGFMKQTSASGMALVALCSLWAFVYANTLAPIGWISLVEISSPSLRAKTTSIAVTIQYATGILFNYTVPLMLSNQNAGWGQKIGLFFGGITLVYLIPCILMFPETKGRTYHELDELFERRVSAWKFASTRTSHQEELEAKVEGEKV</sequence>
<dbReference type="FunFam" id="2.60.120.260:FF:000027">
    <property type="entry name" value="Beta-glucuronidase"/>
    <property type="match status" value="1"/>
</dbReference>
<dbReference type="Pfam" id="PF02836">
    <property type="entry name" value="Glyco_hydro_2_C"/>
    <property type="match status" value="1"/>
</dbReference>
<feature type="transmembrane region" description="Helical" evidence="11">
    <location>
        <begin position="998"/>
        <end position="1015"/>
    </location>
</feature>
<feature type="transmembrane region" description="Helical" evidence="11">
    <location>
        <begin position="1022"/>
        <end position="1044"/>
    </location>
</feature>
<feature type="transmembrane region" description="Helical" evidence="11">
    <location>
        <begin position="835"/>
        <end position="857"/>
    </location>
</feature>
<dbReference type="SUPFAM" id="SSF51445">
    <property type="entry name" value="(Trans)glycosidases"/>
    <property type="match status" value="1"/>
</dbReference>
<keyword evidence="7 11" id="KW-1133">Transmembrane helix</keyword>
<dbReference type="SUPFAM" id="SSF49785">
    <property type="entry name" value="Galactose-binding domain-like"/>
    <property type="match status" value="1"/>
</dbReference>
<dbReference type="SUPFAM" id="SSF49303">
    <property type="entry name" value="beta-Galactosidase/glucuronidase domain"/>
    <property type="match status" value="1"/>
</dbReference>
<keyword evidence="9 10" id="KW-0326">Glycosidase</keyword>
<organism evidence="13 14">
    <name type="scientific">Gibberella intermedia</name>
    <name type="common">Bulb rot disease fungus</name>
    <name type="synonym">Fusarium proliferatum</name>
    <dbReference type="NCBI Taxonomy" id="948311"/>
    <lineage>
        <taxon>Eukaryota</taxon>
        <taxon>Fungi</taxon>
        <taxon>Dikarya</taxon>
        <taxon>Ascomycota</taxon>
        <taxon>Pezizomycotina</taxon>
        <taxon>Sordariomycetes</taxon>
        <taxon>Hypocreomycetidae</taxon>
        <taxon>Hypocreales</taxon>
        <taxon>Nectriaceae</taxon>
        <taxon>Fusarium</taxon>
        <taxon>Fusarium fujikuroi species complex</taxon>
    </lineage>
</organism>
<evidence type="ECO:0000256" key="4">
    <source>
        <dbReference type="ARBA" id="ARBA00016205"/>
    </source>
</evidence>
<dbReference type="InterPro" id="IPR013783">
    <property type="entry name" value="Ig-like_fold"/>
</dbReference>